<evidence type="ECO:0000256" key="9">
    <source>
        <dbReference type="ARBA" id="ARBA00031547"/>
    </source>
</evidence>
<keyword evidence="5" id="KW-0479">Metal-binding</keyword>
<dbReference type="PANTHER" id="PTHR12153">
    <property type="entry name" value="SELENOPROTEIN O"/>
    <property type="match status" value="1"/>
</dbReference>
<dbReference type="EMBL" id="RCHS01001930">
    <property type="protein sequence ID" value="RMX50638.1"/>
    <property type="molecule type" value="Genomic_DNA"/>
</dbReference>
<evidence type="ECO:0000256" key="1">
    <source>
        <dbReference type="ARBA" id="ARBA00001946"/>
    </source>
</evidence>
<sequence length="680" mass="77527">MSCYILPRKLLSSCVFNNCSYVHRGKNCCSTLTSYLKHFISTSSEGSLKFGRKMATLETLHMDNLALRSLPIDKELKNYVRQVSGACFSRVEPTPVENPSTVAFSSSAMSLLDLSEDELQRDDFAEFFSGNKILPGAEPSAHCYCGHQFGYFSGQLGDGATMYLGEVVNGRGERWEMQFKGAGLTPYSRQADGRKVLRSSIREFLCSEAMYFLGIPTTRAGSCVTSDTRIIRDIFYDGNPIRERCTIILRIAPTFIRFGSFEIFKPTDPMTGRKGPSEGCTDILTQLLDYTVQTFFPQVVTDDREETYFAFFTEVVRLTARLVALWQCVGFCHGVLNTDNMSILGLTIDYGPFGFMDHYDPEHVCNASDDQGRYRYEAQPEICKWNLFKLGEAIKDALPLERSKAAVEEIYDVEYKQTYMNKMRLKLGLLKRELPEDEDLVKSLLETMHKTGADFTNCFRCLHRISLLSSTEGDDSDENVLEYLLSQCQTVDDLKKASKPFLGAREFQMLMTLLQTSPSLLQQLGNGASLIQKELERRERVQQMNELKPDEKRGKDKQLWKGWIEQYRLRLNADFENEPDHEKANKERVETMKSNNPRFILRNYIAQNAISAAEKGDFTEVRRVLKLLENPYSDDTDTELTQQPNREGDFQEASEASCSAEEYFSYDSKPPGWATDLRVT</sequence>
<evidence type="ECO:0000256" key="7">
    <source>
        <dbReference type="ARBA" id="ARBA00022840"/>
    </source>
</evidence>
<organism evidence="11 12">
    <name type="scientific">Pocillopora damicornis</name>
    <name type="common">Cauliflower coral</name>
    <name type="synonym">Millepora damicornis</name>
    <dbReference type="NCBI Taxonomy" id="46731"/>
    <lineage>
        <taxon>Eukaryota</taxon>
        <taxon>Metazoa</taxon>
        <taxon>Cnidaria</taxon>
        <taxon>Anthozoa</taxon>
        <taxon>Hexacorallia</taxon>
        <taxon>Scleractinia</taxon>
        <taxon>Astrocoeniina</taxon>
        <taxon>Pocilloporidae</taxon>
        <taxon>Pocillopora</taxon>
    </lineage>
</organism>
<comment type="similarity">
    <text evidence="2">Belongs to the SELO family.</text>
</comment>
<dbReference type="PANTHER" id="PTHR12153:SF15">
    <property type="entry name" value="PROTEIN ADENYLYLTRANSFERASE SELO, MITOCHONDRIAL"/>
    <property type="match status" value="1"/>
</dbReference>
<evidence type="ECO:0000256" key="10">
    <source>
        <dbReference type="SAM" id="MobiDB-lite"/>
    </source>
</evidence>
<dbReference type="NCBIfam" id="NF000658">
    <property type="entry name" value="PRK00029.1"/>
    <property type="match status" value="1"/>
</dbReference>
<feature type="region of interest" description="Disordered" evidence="10">
    <location>
        <begin position="633"/>
        <end position="654"/>
    </location>
</feature>
<keyword evidence="6" id="KW-0547">Nucleotide-binding</keyword>
<comment type="cofactor">
    <cofactor evidence="1">
        <name>Mg(2+)</name>
        <dbReference type="ChEBI" id="CHEBI:18420"/>
    </cofactor>
</comment>
<dbReference type="HAMAP" id="MF_00692">
    <property type="entry name" value="SelO"/>
    <property type="match status" value="1"/>
</dbReference>
<dbReference type="Proteomes" id="UP000275408">
    <property type="component" value="Unassembled WGS sequence"/>
</dbReference>
<evidence type="ECO:0000256" key="5">
    <source>
        <dbReference type="ARBA" id="ARBA00022723"/>
    </source>
</evidence>
<accession>A0A3M6UAY2</accession>
<evidence type="ECO:0000313" key="12">
    <source>
        <dbReference type="Proteomes" id="UP000275408"/>
    </source>
</evidence>
<keyword evidence="12" id="KW-1185">Reference proteome</keyword>
<dbReference type="OMA" id="LCVTXSS"/>
<dbReference type="InterPro" id="IPR003846">
    <property type="entry name" value="SelO"/>
</dbReference>
<evidence type="ECO:0000256" key="2">
    <source>
        <dbReference type="ARBA" id="ARBA00009747"/>
    </source>
</evidence>
<dbReference type="OrthoDB" id="10254721at2759"/>
<dbReference type="AlphaFoldDB" id="A0A3M6UAY2"/>
<keyword evidence="3" id="KW-0808">Transferase</keyword>
<evidence type="ECO:0000313" key="11">
    <source>
        <dbReference type="EMBL" id="RMX50638.1"/>
    </source>
</evidence>
<reference evidence="11 12" key="1">
    <citation type="journal article" date="2018" name="Sci. Rep.">
        <title>Comparative analysis of the Pocillopora damicornis genome highlights role of immune system in coral evolution.</title>
        <authorList>
            <person name="Cunning R."/>
            <person name="Bay R.A."/>
            <person name="Gillette P."/>
            <person name="Baker A.C."/>
            <person name="Traylor-Knowles N."/>
        </authorList>
    </citation>
    <scope>NUCLEOTIDE SEQUENCE [LARGE SCALE GENOMIC DNA]</scope>
    <source>
        <strain evidence="11">RSMAS</strain>
        <tissue evidence="11">Whole animal</tissue>
    </source>
</reference>
<evidence type="ECO:0000256" key="8">
    <source>
        <dbReference type="ARBA" id="ARBA00022842"/>
    </source>
</evidence>
<proteinExistence type="inferred from homology"/>
<dbReference type="GO" id="GO:0016779">
    <property type="term" value="F:nucleotidyltransferase activity"/>
    <property type="evidence" value="ECO:0007669"/>
    <property type="project" value="UniProtKB-KW"/>
</dbReference>
<keyword evidence="7" id="KW-0067">ATP-binding</keyword>
<evidence type="ECO:0000256" key="3">
    <source>
        <dbReference type="ARBA" id="ARBA00022679"/>
    </source>
</evidence>
<dbReference type="GO" id="GO:0005524">
    <property type="term" value="F:ATP binding"/>
    <property type="evidence" value="ECO:0007669"/>
    <property type="project" value="UniProtKB-KW"/>
</dbReference>
<keyword evidence="4" id="KW-0548">Nucleotidyltransferase</keyword>
<gene>
    <name evidence="11" type="ORF">pdam_00009659</name>
</gene>
<comment type="caution">
    <text evidence="11">The sequence shown here is derived from an EMBL/GenBank/DDBJ whole genome shotgun (WGS) entry which is preliminary data.</text>
</comment>
<dbReference type="Pfam" id="PF02696">
    <property type="entry name" value="SelO"/>
    <property type="match status" value="1"/>
</dbReference>
<keyword evidence="8" id="KW-0460">Magnesium</keyword>
<name>A0A3M6UAY2_POCDA</name>
<dbReference type="GO" id="GO:0046872">
    <property type="term" value="F:metal ion binding"/>
    <property type="evidence" value="ECO:0007669"/>
    <property type="project" value="UniProtKB-KW"/>
</dbReference>
<protein>
    <recommendedName>
        <fullName evidence="9">Selenoprotein O</fullName>
    </recommendedName>
</protein>
<feature type="region of interest" description="Disordered" evidence="10">
    <location>
        <begin position="661"/>
        <end position="680"/>
    </location>
</feature>
<evidence type="ECO:0000256" key="4">
    <source>
        <dbReference type="ARBA" id="ARBA00022695"/>
    </source>
</evidence>
<evidence type="ECO:0000256" key="6">
    <source>
        <dbReference type="ARBA" id="ARBA00022741"/>
    </source>
</evidence>